<proteinExistence type="predicted"/>
<accession>A0ACB9Q8N8</accession>
<organism evidence="1 2">
    <name type="scientific">Bauhinia variegata</name>
    <name type="common">Purple orchid tree</name>
    <name type="synonym">Phanera variegata</name>
    <dbReference type="NCBI Taxonomy" id="167791"/>
    <lineage>
        <taxon>Eukaryota</taxon>
        <taxon>Viridiplantae</taxon>
        <taxon>Streptophyta</taxon>
        <taxon>Embryophyta</taxon>
        <taxon>Tracheophyta</taxon>
        <taxon>Spermatophyta</taxon>
        <taxon>Magnoliopsida</taxon>
        <taxon>eudicotyledons</taxon>
        <taxon>Gunneridae</taxon>
        <taxon>Pentapetalae</taxon>
        <taxon>rosids</taxon>
        <taxon>fabids</taxon>
        <taxon>Fabales</taxon>
        <taxon>Fabaceae</taxon>
        <taxon>Cercidoideae</taxon>
        <taxon>Cercideae</taxon>
        <taxon>Bauhiniinae</taxon>
        <taxon>Bauhinia</taxon>
    </lineage>
</organism>
<sequence length="186" mass="21075">MLNWPELVNLKQLRGFLGLTGFYKKIVEKYASIAAPLTELLKKDSFIWTNAATQAFESLKQEMTIAPMLALPNFTQPFTLETDASSQGMGALLLQQRLPTAYFSKSLYPEDSTRENKEELKTAYPNLHLEDKVFLQEEGDDMSASMIRQGYASILEEADMKTHEPISEVRGVGPRTRAKRNTLRPK</sequence>
<protein>
    <submittedName>
        <fullName evidence="1">Uncharacterized protein</fullName>
    </submittedName>
</protein>
<keyword evidence="2" id="KW-1185">Reference proteome</keyword>
<comment type="caution">
    <text evidence="1">The sequence shown here is derived from an EMBL/GenBank/DDBJ whole genome shotgun (WGS) entry which is preliminary data.</text>
</comment>
<dbReference type="EMBL" id="CM039426">
    <property type="protein sequence ID" value="KAI4357142.1"/>
    <property type="molecule type" value="Genomic_DNA"/>
</dbReference>
<name>A0ACB9Q8N8_BAUVA</name>
<evidence type="ECO:0000313" key="2">
    <source>
        <dbReference type="Proteomes" id="UP000828941"/>
    </source>
</evidence>
<evidence type="ECO:0000313" key="1">
    <source>
        <dbReference type="EMBL" id="KAI4357142.1"/>
    </source>
</evidence>
<gene>
    <name evidence="1" type="ORF">L6164_001109</name>
</gene>
<dbReference type="Proteomes" id="UP000828941">
    <property type="component" value="Chromosome 1"/>
</dbReference>
<reference evidence="1 2" key="1">
    <citation type="journal article" date="2022" name="DNA Res.">
        <title>Chromosomal-level genome assembly of the orchid tree Bauhinia variegata (Leguminosae; Cercidoideae) supports the allotetraploid origin hypothesis of Bauhinia.</title>
        <authorList>
            <person name="Zhong Y."/>
            <person name="Chen Y."/>
            <person name="Zheng D."/>
            <person name="Pang J."/>
            <person name="Liu Y."/>
            <person name="Luo S."/>
            <person name="Meng S."/>
            <person name="Qian L."/>
            <person name="Wei D."/>
            <person name="Dai S."/>
            <person name="Zhou R."/>
        </authorList>
    </citation>
    <scope>NUCLEOTIDE SEQUENCE [LARGE SCALE GENOMIC DNA]</scope>
    <source>
        <strain evidence="1">BV-YZ2020</strain>
    </source>
</reference>